<evidence type="ECO:0000259" key="1">
    <source>
        <dbReference type="Pfam" id="PF24035"/>
    </source>
</evidence>
<feature type="domain" description="DUF7344" evidence="1">
    <location>
        <begin position="6"/>
        <end position="74"/>
    </location>
</feature>
<dbReference type="AlphaFoldDB" id="L9XLV8"/>
<gene>
    <name evidence="2" type="ORF">C492_07490</name>
</gene>
<organism evidence="2 3">
    <name type="scientific">Natronococcus jeotgali DSM 18795</name>
    <dbReference type="NCBI Taxonomy" id="1227498"/>
    <lineage>
        <taxon>Archaea</taxon>
        <taxon>Methanobacteriati</taxon>
        <taxon>Methanobacteriota</taxon>
        <taxon>Stenosarchaea group</taxon>
        <taxon>Halobacteria</taxon>
        <taxon>Halobacteriales</taxon>
        <taxon>Natrialbaceae</taxon>
        <taxon>Natronococcus</taxon>
    </lineage>
</organism>
<reference evidence="2 3" key="1">
    <citation type="journal article" date="2014" name="PLoS Genet.">
        <title>Phylogenetically driven sequencing of extremely halophilic archaea reveals strategies for static and dynamic osmo-response.</title>
        <authorList>
            <person name="Becker E.A."/>
            <person name="Seitzer P.M."/>
            <person name="Tritt A."/>
            <person name="Larsen D."/>
            <person name="Krusor M."/>
            <person name="Yao A.I."/>
            <person name="Wu D."/>
            <person name="Madern D."/>
            <person name="Eisen J.A."/>
            <person name="Darling A.E."/>
            <person name="Facciotti M.T."/>
        </authorList>
    </citation>
    <scope>NUCLEOTIDE SEQUENCE [LARGE SCALE GENOMIC DNA]</scope>
    <source>
        <strain evidence="2 3">DSM 18795</strain>
    </source>
</reference>
<dbReference type="Pfam" id="PF24035">
    <property type="entry name" value="DUF7344"/>
    <property type="match status" value="1"/>
</dbReference>
<comment type="caution">
    <text evidence="2">The sequence shown here is derived from an EMBL/GenBank/DDBJ whole genome shotgun (WGS) entry which is preliminary data.</text>
</comment>
<evidence type="ECO:0000313" key="2">
    <source>
        <dbReference type="EMBL" id="ELY62730.1"/>
    </source>
</evidence>
<name>L9XLV8_9EURY</name>
<dbReference type="EMBL" id="AOIA01000052">
    <property type="protein sequence ID" value="ELY62730.1"/>
    <property type="molecule type" value="Genomic_DNA"/>
</dbReference>
<dbReference type="Proteomes" id="UP000011531">
    <property type="component" value="Unassembled WGS sequence"/>
</dbReference>
<dbReference type="InterPro" id="IPR036388">
    <property type="entry name" value="WH-like_DNA-bd_sf"/>
</dbReference>
<dbReference type="InterPro" id="IPR055768">
    <property type="entry name" value="DUF7344"/>
</dbReference>
<proteinExistence type="predicted"/>
<dbReference type="Gene3D" id="1.10.10.10">
    <property type="entry name" value="Winged helix-like DNA-binding domain superfamily/Winged helix DNA-binding domain"/>
    <property type="match status" value="1"/>
</dbReference>
<dbReference type="OrthoDB" id="174098at2157"/>
<accession>L9XLV8</accession>
<dbReference type="RefSeq" id="WP_008421927.1">
    <property type="nucleotide sequence ID" value="NZ_AOIA01000052.1"/>
</dbReference>
<protein>
    <recommendedName>
        <fullName evidence="1">DUF7344 domain-containing protein</fullName>
    </recommendedName>
</protein>
<keyword evidence="3" id="KW-1185">Reference proteome</keyword>
<sequence length="101" mass="11526">MNDEAFRALSNATRRRGLEVLHECDSPIDLDALPDKSGIYEEPSESFEIVLYHNHLPRLDDTGFIDWDREQGTVVKGPRFDEVRPLLNVDEDSDNPNSLSI</sequence>
<evidence type="ECO:0000313" key="3">
    <source>
        <dbReference type="Proteomes" id="UP000011531"/>
    </source>
</evidence>